<reference evidence="3" key="1">
    <citation type="submission" date="2008-12" db="EMBL/GenBank/DDBJ databases">
        <title>Annotation of Streptomyces ghanaensis ATCC 14672.</title>
        <authorList>
            <consortium name="The Broad Institute Genome Sequencing Platform"/>
            <consortium name="Broad Institute Microbial Sequencing Center"/>
            <person name="Fischbach M."/>
            <person name="Ward D."/>
            <person name="Young S."/>
            <person name="Kodira C.D."/>
            <person name="Zeng Q."/>
            <person name="Koehrsen M."/>
            <person name="Godfrey P."/>
            <person name="Alvarado L."/>
            <person name="Berlin A.M."/>
            <person name="Borenstein D."/>
            <person name="Chen Z."/>
            <person name="Engels R."/>
            <person name="Freedman E."/>
            <person name="Gellesch M."/>
            <person name="Goldberg J."/>
            <person name="Griggs A."/>
            <person name="Gujja S."/>
            <person name="Heiman D.I."/>
            <person name="Hepburn T.A."/>
            <person name="Howarth C."/>
            <person name="Jen D."/>
            <person name="Larson L."/>
            <person name="Lewis B."/>
            <person name="Mehta T."/>
            <person name="Park D."/>
            <person name="Pearson M."/>
            <person name="Roberts A."/>
            <person name="Saif S."/>
            <person name="Shea T.D."/>
            <person name="Shenoy N."/>
            <person name="Sisk P."/>
            <person name="Stolte C."/>
            <person name="Sykes S.N."/>
            <person name="Walk T."/>
            <person name="White J."/>
            <person name="Yandava C."/>
            <person name="Straight P."/>
            <person name="Clardy J."/>
            <person name="Hung D."/>
            <person name="Kolter R."/>
            <person name="Mekalanos J."/>
            <person name="Walker S."/>
            <person name="Walsh C.T."/>
            <person name="Wieland B.L.C."/>
            <person name="Ilzarbe M."/>
            <person name="Galagan J."/>
            <person name="Nusbaum C."/>
            <person name="Birren B."/>
        </authorList>
    </citation>
    <scope>NUCLEOTIDE SEQUENCE [LARGE SCALE GENOMIC DNA]</scope>
    <source>
        <strain evidence="3">ATCC 14672 / DSM 40746 / JCM 4963 / KCTC 9882 / NRRL B-12104 / FH 1290</strain>
    </source>
</reference>
<protein>
    <submittedName>
        <fullName evidence="2">Predicted protein</fullName>
    </submittedName>
</protein>
<evidence type="ECO:0000313" key="2">
    <source>
        <dbReference type="EMBL" id="EFE65022.2"/>
    </source>
</evidence>
<feature type="compositionally biased region" description="Basic and acidic residues" evidence="1">
    <location>
        <begin position="31"/>
        <end position="40"/>
    </location>
</feature>
<evidence type="ECO:0000256" key="1">
    <source>
        <dbReference type="SAM" id="MobiDB-lite"/>
    </source>
</evidence>
<proteinExistence type="predicted"/>
<feature type="region of interest" description="Disordered" evidence="1">
    <location>
        <begin position="1"/>
        <end position="64"/>
    </location>
</feature>
<organism evidence="2 3">
    <name type="scientific">Streptomyces viridosporus (strain ATCC 14672 / DSM 40746 / JCM 4963 / KCTC 9882 / NRRL B-12104 / FH 1290)</name>
    <name type="common">Streptomyces ghanaensis</name>
    <dbReference type="NCBI Taxonomy" id="566461"/>
    <lineage>
        <taxon>Bacteria</taxon>
        <taxon>Bacillati</taxon>
        <taxon>Actinomycetota</taxon>
        <taxon>Actinomycetes</taxon>
        <taxon>Kitasatosporales</taxon>
        <taxon>Streptomycetaceae</taxon>
        <taxon>Streptomyces</taxon>
    </lineage>
</organism>
<dbReference type="AlphaFoldDB" id="D5ZVM7"/>
<dbReference type="Proteomes" id="UP000003824">
    <property type="component" value="Unassembled WGS sequence"/>
</dbReference>
<name>D5ZVM7_STRV1</name>
<gene>
    <name evidence="2" type="ORF">SSFG_00276</name>
</gene>
<sequence length="64" mass="7071">MSLRRHAVRSATPVAALRRSPPVAEPEDEQVVEHEPHHDPLLSGGAHARPHRFHAPADPLPRLP</sequence>
<dbReference type="EMBL" id="DS999641">
    <property type="protein sequence ID" value="EFE65022.2"/>
    <property type="molecule type" value="Genomic_DNA"/>
</dbReference>
<evidence type="ECO:0000313" key="3">
    <source>
        <dbReference type="Proteomes" id="UP000003824"/>
    </source>
</evidence>
<accession>D5ZVM7</accession>